<proteinExistence type="inferred from homology"/>
<comment type="catalytic activity">
    <reaction evidence="17">
        <text>5,6-dihydrouridine(17) in tRNA + NADP(+) = uridine(17) in tRNA + NADPH + H(+)</text>
        <dbReference type="Rhea" id="RHEA:53368"/>
        <dbReference type="Rhea" id="RHEA-COMP:13541"/>
        <dbReference type="Rhea" id="RHEA-COMP:13542"/>
        <dbReference type="ChEBI" id="CHEBI:15378"/>
        <dbReference type="ChEBI" id="CHEBI:57783"/>
        <dbReference type="ChEBI" id="CHEBI:58349"/>
        <dbReference type="ChEBI" id="CHEBI:65315"/>
        <dbReference type="ChEBI" id="CHEBI:74443"/>
        <dbReference type="EC" id="1.3.1.88"/>
    </reaction>
    <physiologicalReaction direction="right-to-left" evidence="17">
        <dbReference type="Rhea" id="RHEA:53370"/>
    </physiologicalReaction>
</comment>
<evidence type="ECO:0000256" key="13">
    <source>
        <dbReference type="ARBA" id="ARBA00047652"/>
    </source>
</evidence>
<reference evidence="20" key="1">
    <citation type="journal article" date="2023" name="Mol. Phylogenet. Evol.">
        <title>Genome-scale phylogeny and comparative genomics of the fungal order Sordariales.</title>
        <authorList>
            <person name="Hensen N."/>
            <person name="Bonometti L."/>
            <person name="Westerberg I."/>
            <person name="Brannstrom I.O."/>
            <person name="Guillou S."/>
            <person name="Cros-Aarteil S."/>
            <person name="Calhoun S."/>
            <person name="Haridas S."/>
            <person name="Kuo A."/>
            <person name="Mondo S."/>
            <person name="Pangilinan J."/>
            <person name="Riley R."/>
            <person name="LaButti K."/>
            <person name="Andreopoulos B."/>
            <person name="Lipzen A."/>
            <person name="Chen C."/>
            <person name="Yan M."/>
            <person name="Daum C."/>
            <person name="Ng V."/>
            <person name="Clum A."/>
            <person name="Steindorff A."/>
            <person name="Ohm R.A."/>
            <person name="Martin F."/>
            <person name="Silar P."/>
            <person name="Natvig D.O."/>
            <person name="Lalanne C."/>
            <person name="Gautier V."/>
            <person name="Ament-Velasquez S.L."/>
            <person name="Kruys A."/>
            <person name="Hutchinson M.I."/>
            <person name="Powell A.J."/>
            <person name="Barry K."/>
            <person name="Miller A.N."/>
            <person name="Grigoriev I.V."/>
            <person name="Debuchy R."/>
            <person name="Gladieux P."/>
            <person name="Hiltunen Thoren M."/>
            <person name="Johannesson H."/>
        </authorList>
    </citation>
    <scope>NUCLEOTIDE SEQUENCE</scope>
    <source>
        <strain evidence="20">CBS 359.72</strain>
    </source>
</reference>
<keyword evidence="2" id="KW-0285">Flavoprotein</keyword>
<feature type="compositionally biased region" description="Basic and acidic residues" evidence="18">
    <location>
        <begin position="1263"/>
        <end position="1284"/>
    </location>
</feature>
<dbReference type="Proteomes" id="UP001303647">
    <property type="component" value="Unassembled WGS sequence"/>
</dbReference>
<keyword evidence="8" id="KW-0520">NAD</keyword>
<evidence type="ECO:0000256" key="1">
    <source>
        <dbReference type="ARBA" id="ARBA00001917"/>
    </source>
</evidence>
<dbReference type="PANTHER" id="PTHR11082:SF5">
    <property type="entry name" value="TRNA-DIHYDROURIDINE(16_17) SYNTHASE [NAD(P)(+)]-LIKE"/>
    <property type="match status" value="1"/>
</dbReference>
<dbReference type="Pfam" id="PF01207">
    <property type="entry name" value="Dus"/>
    <property type="match status" value="1"/>
</dbReference>
<name>A0AAN7CNI9_9PEZI</name>
<dbReference type="CDD" id="cd02801">
    <property type="entry name" value="DUS_like_FMN"/>
    <property type="match status" value="1"/>
</dbReference>
<evidence type="ECO:0000259" key="19">
    <source>
        <dbReference type="Pfam" id="PF01207"/>
    </source>
</evidence>
<evidence type="ECO:0000256" key="8">
    <source>
        <dbReference type="ARBA" id="ARBA00023027"/>
    </source>
</evidence>
<evidence type="ECO:0000256" key="2">
    <source>
        <dbReference type="ARBA" id="ARBA00022630"/>
    </source>
</evidence>
<comment type="function">
    <text evidence="11">Catalyzes the synthesis of dihydrouridine, a modified base found in the D-loop of most tRNAs. Specifically modifies U47 in cytoplasmic tRNAs. Catalyzes the synthesis of dihydrouridine in some mRNAs, thereby affecting their translation.</text>
</comment>
<feature type="compositionally biased region" description="Polar residues" evidence="18">
    <location>
        <begin position="9"/>
        <end position="31"/>
    </location>
</feature>
<comment type="similarity">
    <text evidence="9">Belongs to the Dus family. Dus1 subfamily.</text>
</comment>
<comment type="catalytic activity">
    <reaction evidence="14">
        <text>a 5,6-dihydrouridine in mRNA + NAD(+) = a uridine in mRNA + NADH + H(+)</text>
        <dbReference type="Rhea" id="RHEA:69851"/>
        <dbReference type="Rhea" id="RHEA-COMP:14658"/>
        <dbReference type="Rhea" id="RHEA-COMP:17789"/>
        <dbReference type="ChEBI" id="CHEBI:15378"/>
        <dbReference type="ChEBI" id="CHEBI:57540"/>
        <dbReference type="ChEBI" id="CHEBI:57945"/>
        <dbReference type="ChEBI" id="CHEBI:65315"/>
        <dbReference type="ChEBI" id="CHEBI:74443"/>
    </reaction>
    <physiologicalReaction direction="right-to-left" evidence="14">
        <dbReference type="Rhea" id="RHEA:69853"/>
    </physiologicalReaction>
</comment>
<feature type="region of interest" description="Disordered" evidence="18">
    <location>
        <begin position="137"/>
        <end position="414"/>
    </location>
</feature>
<feature type="region of interest" description="Disordered" evidence="18">
    <location>
        <begin position="1200"/>
        <end position="1225"/>
    </location>
</feature>
<comment type="cofactor">
    <cofactor evidence="1">
        <name>FMN</name>
        <dbReference type="ChEBI" id="CHEBI:58210"/>
    </cofactor>
</comment>
<feature type="compositionally biased region" description="Basic and acidic residues" evidence="18">
    <location>
        <begin position="269"/>
        <end position="282"/>
    </location>
</feature>
<dbReference type="EC" id="1.3.1.88" evidence="10"/>
<evidence type="ECO:0000256" key="12">
    <source>
        <dbReference type="ARBA" id="ARBA00047287"/>
    </source>
</evidence>
<dbReference type="EMBL" id="MU857702">
    <property type="protein sequence ID" value="KAK4245406.1"/>
    <property type="molecule type" value="Genomic_DNA"/>
</dbReference>
<dbReference type="GO" id="GO:0006397">
    <property type="term" value="P:mRNA processing"/>
    <property type="evidence" value="ECO:0007669"/>
    <property type="project" value="UniProtKB-KW"/>
</dbReference>
<feature type="region of interest" description="Disordered" evidence="18">
    <location>
        <begin position="72"/>
        <end position="101"/>
    </location>
</feature>
<evidence type="ECO:0000313" key="20">
    <source>
        <dbReference type="EMBL" id="KAK4245406.1"/>
    </source>
</evidence>
<keyword evidence="4" id="KW-0507">mRNA processing</keyword>
<keyword evidence="21" id="KW-1185">Reference proteome</keyword>
<evidence type="ECO:0000256" key="3">
    <source>
        <dbReference type="ARBA" id="ARBA00022643"/>
    </source>
</evidence>
<keyword evidence="6" id="KW-0521">NADP</keyword>
<evidence type="ECO:0000256" key="7">
    <source>
        <dbReference type="ARBA" id="ARBA00023002"/>
    </source>
</evidence>
<evidence type="ECO:0000256" key="9">
    <source>
        <dbReference type="ARBA" id="ARBA00038313"/>
    </source>
</evidence>
<dbReference type="GO" id="GO:0050660">
    <property type="term" value="F:flavin adenine dinucleotide binding"/>
    <property type="evidence" value="ECO:0007669"/>
    <property type="project" value="InterPro"/>
</dbReference>
<accession>A0AAN7CNI9</accession>
<feature type="compositionally biased region" description="Low complexity" evidence="18">
    <location>
        <begin position="87"/>
        <end position="97"/>
    </location>
</feature>
<dbReference type="PANTHER" id="PTHR11082">
    <property type="entry name" value="TRNA-DIHYDROURIDINE SYNTHASE"/>
    <property type="match status" value="1"/>
</dbReference>
<evidence type="ECO:0000256" key="16">
    <source>
        <dbReference type="ARBA" id="ARBA00049447"/>
    </source>
</evidence>
<dbReference type="InterPro" id="IPR035587">
    <property type="entry name" value="DUS-like_FMN-bd"/>
</dbReference>
<feature type="compositionally biased region" description="Polar residues" evidence="18">
    <location>
        <begin position="72"/>
        <end position="86"/>
    </location>
</feature>
<evidence type="ECO:0000313" key="21">
    <source>
        <dbReference type="Proteomes" id="UP001303647"/>
    </source>
</evidence>
<protein>
    <recommendedName>
        <fullName evidence="10">tRNA-dihydrouridine(16/17) synthase [NAD(P)(+)]</fullName>
        <ecNumber evidence="10">1.3.1.88</ecNumber>
    </recommendedName>
</protein>
<keyword evidence="5" id="KW-0819">tRNA processing</keyword>
<feature type="compositionally biased region" description="Low complexity" evidence="18">
    <location>
        <begin position="670"/>
        <end position="683"/>
    </location>
</feature>
<evidence type="ECO:0000256" key="6">
    <source>
        <dbReference type="ARBA" id="ARBA00022857"/>
    </source>
</evidence>
<feature type="compositionally biased region" description="Low complexity" evidence="18">
    <location>
        <begin position="150"/>
        <end position="169"/>
    </location>
</feature>
<feature type="region of interest" description="Disordered" evidence="18">
    <location>
        <begin position="1"/>
        <end position="31"/>
    </location>
</feature>
<keyword evidence="7" id="KW-0560">Oxidoreductase</keyword>
<comment type="catalytic activity">
    <reaction evidence="15">
        <text>5,6-dihydrouridine(16) in tRNA + NAD(+) = uridine(16) in tRNA + NADH + H(+)</text>
        <dbReference type="Rhea" id="RHEA:53380"/>
        <dbReference type="Rhea" id="RHEA-COMP:13543"/>
        <dbReference type="Rhea" id="RHEA-COMP:13544"/>
        <dbReference type="ChEBI" id="CHEBI:15378"/>
        <dbReference type="ChEBI" id="CHEBI:57540"/>
        <dbReference type="ChEBI" id="CHEBI:57945"/>
        <dbReference type="ChEBI" id="CHEBI:65315"/>
        <dbReference type="ChEBI" id="CHEBI:74443"/>
        <dbReference type="EC" id="1.3.1.88"/>
    </reaction>
    <physiologicalReaction direction="right-to-left" evidence="15">
        <dbReference type="Rhea" id="RHEA:53382"/>
    </physiologicalReaction>
</comment>
<dbReference type="GO" id="GO:0017150">
    <property type="term" value="F:tRNA dihydrouridine synthase activity"/>
    <property type="evidence" value="ECO:0007669"/>
    <property type="project" value="InterPro"/>
</dbReference>
<feature type="region of interest" description="Disordered" evidence="18">
    <location>
        <begin position="563"/>
        <end position="628"/>
    </location>
</feature>
<keyword evidence="3" id="KW-0288">FMN</keyword>
<dbReference type="PROSITE" id="PS01136">
    <property type="entry name" value="UPF0034"/>
    <property type="match status" value="1"/>
</dbReference>
<feature type="region of interest" description="Disordered" evidence="18">
    <location>
        <begin position="1250"/>
        <end position="1293"/>
    </location>
</feature>
<dbReference type="Gene3D" id="3.20.20.70">
    <property type="entry name" value="Aldolase class I"/>
    <property type="match status" value="1"/>
</dbReference>
<evidence type="ECO:0000256" key="10">
    <source>
        <dbReference type="ARBA" id="ARBA00038890"/>
    </source>
</evidence>
<evidence type="ECO:0000256" key="15">
    <source>
        <dbReference type="ARBA" id="ARBA00048934"/>
    </source>
</evidence>
<comment type="catalytic activity">
    <reaction evidence="16">
        <text>a 5,6-dihydrouridine in mRNA + NADP(+) = a uridine in mRNA + NADPH + H(+)</text>
        <dbReference type="Rhea" id="RHEA:69855"/>
        <dbReference type="Rhea" id="RHEA-COMP:14658"/>
        <dbReference type="Rhea" id="RHEA-COMP:17789"/>
        <dbReference type="ChEBI" id="CHEBI:15378"/>
        <dbReference type="ChEBI" id="CHEBI:57783"/>
        <dbReference type="ChEBI" id="CHEBI:58349"/>
        <dbReference type="ChEBI" id="CHEBI:65315"/>
        <dbReference type="ChEBI" id="CHEBI:74443"/>
    </reaction>
    <physiologicalReaction direction="right-to-left" evidence="16">
        <dbReference type="Rhea" id="RHEA:69857"/>
    </physiologicalReaction>
</comment>
<comment type="caution">
    <text evidence="20">The sequence shown here is derived from an EMBL/GenBank/DDBJ whole genome shotgun (WGS) entry which is preliminary data.</text>
</comment>
<dbReference type="InterPro" id="IPR013785">
    <property type="entry name" value="Aldolase_TIM"/>
</dbReference>
<evidence type="ECO:0000256" key="18">
    <source>
        <dbReference type="SAM" id="MobiDB-lite"/>
    </source>
</evidence>
<sequence>MAALVQGYPQPSGTVTVLQTRPSSASGMLQSLPAQSTTSFVSGNSHRHSIHGLPSMVTAPVVYHGSSGATQTHTFRNMSSSPAVSWQQSRTQRTSSSPAVPTMQSLDYLQPAVARSWYTASASMTNLPSTTNYNMQMGVGTRDDSGLPVPGTTRASTSPRPSPSSHGRATQSSLAPAAPIRTTPERYRRSVFRADSMGTTSTAATGAQLRLPHSAMSNRPNSFVGPVSGSALDDTGFSQNQPHGEIRRVRRRSMPALESPGFPINLTPHELKQPAESNHPKTADLNGNVGKTGNSQPGDKISNDEQAGNGRGAEANARPSSSANRNGSDPAGNPTMPASPDQAGAAGQDSSRIVSVPPRTSSTDAANAKRAANPSPLSKPVTMDSAGESGQSADVSDSPKQEAASTPRFESPAVRQLAAINEKRGKPKSKTSRLRRAFSFGSAAEFRKAVNDSETADNGANKLHKDRTAEDAYDEEQARIAERQEAAGIGSNIYSGGRFFHGSTDNLSISSTASSASIMIRKMGRGMKKGTRSLVGLFRPKSIIGGPAADEFPVAASQPSVSMVTAEAERERVNVSADPKAQGGGTGFPRLERNSIDAAKVPPAEPERLGSSGTDSTGARKSIVGGEKERAEVLAAVRKGILKNRTGSSSPSPRPSDAKGSPFELPPVPSVTDSPSSSAPSTPNEDSQGHRRTGTVAIGSEDYFVSALRLRQDTKAPGTPPSTKRNATFSPRIVFFETWPSQEYDRRGDIATCNRLTPMLAQQIKEELNTFKMRQRHWFFFLTMASDATPTATAAVQKQKLHGRAFYESIGSPKYIVAPMVDQSEFAWRMLSRSFLPEPEQSKLLAYSPMFHARLFSESQKYRDQHFQPTKSDSGTPFLDGNPAIDRPLFVQFCANDPQALLNAAKLVTPYCDAVDLNLGCPQGIAKKGHYGSFLQEDQDLIHRLIKTLHENLDIPVTAKIRILETKEATLKYAQNVLSAGASILTVHGRLREQKGHLTGLADWDMIRYLRDNLPPETVLFANGNILQYDDLEKCLAATGADGVMSAEGNLSNPGIFAAPPPAGQEPRGYWRGKDGKGGWRVDEHVLGTPPPQRRPLFIPGDDTAWMDEEITLPGVDAPDAKPKKRRSDVAKENPALMAANFIGMQPHLFHLLRHFVSRHHDVRNALARARLGEMDMYEAIYKMVEKKVAEGLLEYERTDGKSVEEDIPPPLAEGHEDDPESSARAVRECKRPWWVVQPIIRPLPKEAMAKGAIQMSKKERKRVAAELEGKEEKEAKRNKETAGDKPAAQTVAAAAATLERQTTYPSSELVSG</sequence>
<comment type="catalytic activity">
    <reaction evidence="12">
        <text>5,6-dihydrouridine(17) in tRNA + NAD(+) = uridine(17) in tRNA + NADH + H(+)</text>
        <dbReference type="Rhea" id="RHEA:53372"/>
        <dbReference type="Rhea" id="RHEA-COMP:13541"/>
        <dbReference type="Rhea" id="RHEA-COMP:13542"/>
        <dbReference type="ChEBI" id="CHEBI:15378"/>
        <dbReference type="ChEBI" id="CHEBI:57540"/>
        <dbReference type="ChEBI" id="CHEBI:57945"/>
        <dbReference type="ChEBI" id="CHEBI:65315"/>
        <dbReference type="ChEBI" id="CHEBI:74443"/>
        <dbReference type="EC" id="1.3.1.88"/>
    </reaction>
    <physiologicalReaction direction="right-to-left" evidence="12">
        <dbReference type="Rhea" id="RHEA:53374"/>
    </physiologicalReaction>
</comment>
<dbReference type="SUPFAM" id="SSF51395">
    <property type="entry name" value="FMN-linked oxidoreductases"/>
    <property type="match status" value="1"/>
</dbReference>
<evidence type="ECO:0000256" key="5">
    <source>
        <dbReference type="ARBA" id="ARBA00022694"/>
    </source>
</evidence>
<feature type="region of interest" description="Disordered" evidence="18">
    <location>
        <begin position="641"/>
        <end position="696"/>
    </location>
</feature>
<feature type="compositionally biased region" description="Polar residues" evidence="18">
    <location>
        <begin position="348"/>
        <end position="365"/>
    </location>
</feature>
<organism evidence="20 21">
    <name type="scientific">Corynascus novoguineensis</name>
    <dbReference type="NCBI Taxonomy" id="1126955"/>
    <lineage>
        <taxon>Eukaryota</taxon>
        <taxon>Fungi</taxon>
        <taxon>Dikarya</taxon>
        <taxon>Ascomycota</taxon>
        <taxon>Pezizomycotina</taxon>
        <taxon>Sordariomycetes</taxon>
        <taxon>Sordariomycetidae</taxon>
        <taxon>Sordariales</taxon>
        <taxon>Chaetomiaceae</taxon>
        <taxon>Corynascus</taxon>
    </lineage>
</organism>
<evidence type="ECO:0000256" key="14">
    <source>
        <dbReference type="ARBA" id="ARBA00048342"/>
    </source>
</evidence>
<evidence type="ECO:0000256" key="17">
    <source>
        <dbReference type="ARBA" id="ARBA00049467"/>
    </source>
</evidence>
<evidence type="ECO:0000256" key="11">
    <source>
        <dbReference type="ARBA" id="ARBA00045934"/>
    </source>
</evidence>
<reference evidence="20" key="2">
    <citation type="submission" date="2023-05" db="EMBL/GenBank/DDBJ databases">
        <authorList>
            <consortium name="Lawrence Berkeley National Laboratory"/>
            <person name="Steindorff A."/>
            <person name="Hensen N."/>
            <person name="Bonometti L."/>
            <person name="Westerberg I."/>
            <person name="Brannstrom I.O."/>
            <person name="Guillou S."/>
            <person name="Cros-Aarteil S."/>
            <person name="Calhoun S."/>
            <person name="Haridas S."/>
            <person name="Kuo A."/>
            <person name="Mondo S."/>
            <person name="Pangilinan J."/>
            <person name="Riley R."/>
            <person name="Labutti K."/>
            <person name="Andreopoulos B."/>
            <person name="Lipzen A."/>
            <person name="Chen C."/>
            <person name="Yanf M."/>
            <person name="Daum C."/>
            <person name="Ng V."/>
            <person name="Clum A."/>
            <person name="Ohm R."/>
            <person name="Martin F."/>
            <person name="Silar P."/>
            <person name="Natvig D."/>
            <person name="Lalanne C."/>
            <person name="Gautier V."/>
            <person name="Ament-Velasquez S.L."/>
            <person name="Kruys A."/>
            <person name="Hutchinson M.I."/>
            <person name="Powell A.J."/>
            <person name="Barry K."/>
            <person name="Miller A.N."/>
            <person name="Grigoriev I.V."/>
            <person name="Debuchy R."/>
            <person name="Gladieux P."/>
            <person name="Thoren M.H."/>
            <person name="Johannesson H."/>
        </authorList>
    </citation>
    <scope>NUCLEOTIDE SEQUENCE</scope>
    <source>
        <strain evidence="20">CBS 359.72</strain>
    </source>
</reference>
<dbReference type="InterPro" id="IPR018517">
    <property type="entry name" value="tRNA_hU_synthase_CS"/>
</dbReference>
<comment type="catalytic activity">
    <reaction evidence="13">
        <text>5,6-dihydrouridine(16) in tRNA + NADP(+) = uridine(16) in tRNA + NADPH + H(+)</text>
        <dbReference type="Rhea" id="RHEA:53376"/>
        <dbReference type="Rhea" id="RHEA-COMP:13543"/>
        <dbReference type="Rhea" id="RHEA-COMP:13544"/>
        <dbReference type="ChEBI" id="CHEBI:15378"/>
        <dbReference type="ChEBI" id="CHEBI:57783"/>
        <dbReference type="ChEBI" id="CHEBI:58349"/>
        <dbReference type="ChEBI" id="CHEBI:65315"/>
        <dbReference type="ChEBI" id="CHEBI:74443"/>
        <dbReference type="EC" id="1.3.1.88"/>
    </reaction>
    <physiologicalReaction direction="right-to-left" evidence="13">
        <dbReference type="Rhea" id="RHEA:53378"/>
    </physiologicalReaction>
</comment>
<gene>
    <name evidence="20" type="ORF">C7999DRAFT_43071</name>
</gene>
<feature type="domain" description="DUS-like FMN-binding" evidence="19">
    <location>
        <begin position="817"/>
        <end position="1058"/>
    </location>
</feature>
<feature type="compositionally biased region" description="Low complexity" evidence="18">
    <location>
        <begin position="194"/>
        <end position="207"/>
    </location>
</feature>
<evidence type="ECO:0000256" key="4">
    <source>
        <dbReference type="ARBA" id="ARBA00022664"/>
    </source>
</evidence>